<reference evidence="3" key="2">
    <citation type="submission" date="2020-01" db="EMBL/GenBank/DDBJ databases">
        <authorList>
            <person name="Korhonen P.K.K."/>
            <person name="Guangxu M.G."/>
            <person name="Wang T.W."/>
            <person name="Stroehlein A.J.S."/>
            <person name="Young N.D."/>
            <person name="Ang C.-S.A."/>
            <person name="Fernando D.W.F."/>
            <person name="Lu H.L."/>
            <person name="Taylor S.T."/>
            <person name="Ehtesham M.E.M."/>
            <person name="Najaraj S.H.N."/>
            <person name="Harsha G.H.G."/>
            <person name="Madugundu A.M."/>
            <person name="Renuse S.R."/>
            <person name="Holt D.H."/>
            <person name="Pandey A.P."/>
            <person name="Papenfuss A.P."/>
            <person name="Gasser R.B.G."/>
            <person name="Fischer K.F."/>
        </authorList>
    </citation>
    <scope>NUCLEOTIDE SEQUENCE</scope>
    <source>
        <strain evidence="3">SSS_KF_BRIS2020</strain>
    </source>
</reference>
<keyword evidence="3" id="KW-0675">Receptor</keyword>
<evidence type="ECO:0000313" key="5">
    <source>
        <dbReference type="Proteomes" id="UP000070412"/>
    </source>
</evidence>
<dbReference type="Gene3D" id="2.30.29.30">
    <property type="entry name" value="Pleckstrin-homology domain (PH domain)/Phosphotyrosine-binding domain (PTB)"/>
    <property type="match status" value="1"/>
</dbReference>
<dbReference type="PROSITE" id="PS51064">
    <property type="entry name" value="IRS_PTB"/>
    <property type="match status" value="1"/>
</dbReference>
<dbReference type="Pfam" id="PF02174">
    <property type="entry name" value="IRS"/>
    <property type="match status" value="1"/>
</dbReference>
<reference evidence="4" key="3">
    <citation type="submission" date="2022-06" db="UniProtKB">
        <authorList>
            <consortium name="EnsemblMetazoa"/>
        </authorList>
    </citation>
    <scope>IDENTIFICATION</scope>
</reference>
<dbReference type="InterPro" id="IPR002404">
    <property type="entry name" value="IRS_PTB"/>
</dbReference>
<proteinExistence type="predicted"/>
<sequence>MMGCVYSDLRRSKNKSKQQSTTNVTSNDSNQSHSNDGDRKRIFNACSVKEKQNGQIEITENELIFFFDKGKRLEWPLKYLRGYGSSNGLFSFECGRKCSTGSGVFVFDCPQAGKLMETLTRQIDEMANSNLRLNENNPNDHNHNSHNNLTNHHHHNAPRSSTQLHFNQSNGNLNRSQVNLMVSQSDRRLHEYQNTTELIRQSPFPIVGDQIDHHRSLISSQPSIVMPSSSSLNDRLAHTYQNSNVLEQTLKSEPNYYSLGPTIGLQNNHNNCNINVSKHSLNESSSSRSDQNSFAANRSFDSRTLPSMKNLGGSRQKSFDKHSYVNTFIEKDLSDSNQIRRNSDCNRDTKTRNCYSNLDHIVQTYVDPKKLEQIQTKINEFDNMGTFCYVNFDNNRKHSSNLKDVKSRIKKAPKIQSYVLLDLNMKSNDNNCRLNANDHNNDGIGDNLPSIDSKIEPDNDDDDDFDQNYVKLSRSSNSKADFEIENLKIIDQKESKSSSSPIPQNQSTLLPKSMIIGTNASVTDLKIDFEEKQSSSNHFPSSITSSTLMSIVSSNNNGGNNNTISYAQIDFAKTTALSNSTANHRKL</sequence>
<keyword evidence="5" id="KW-1185">Reference proteome</keyword>
<name>A0A834RB35_SARSC</name>
<evidence type="ECO:0000313" key="4">
    <source>
        <dbReference type="EnsemblMetazoa" id="KAF7493457.1"/>
    </source>
</evidence>
<dbReference type="InterPro" id="IPR050996">
    <property type="entry name" value="Docking_Protein_DOK"/>
</dbReference>
<feature type="compositionally biased region" description="Low complexity" evidence="1">
    <location>
        <begin position="278"/>
        <end position="293"/>
    </location>
</feature>
<feature type="region of interest" description="Disordered" evidence="1">
    <location>
        <begin position="278"/>
        <end position="318"/>
    </location>
</feature>
<dbReference type="EMBL" id="WVUK01000056">
    <property type="protein sequence ID" value="KAF7493457.1"/>
    <property type="molecule type" value="Genomic_DNA"/>
</dbReference>
<evidence type="ECO:0000313" key="3">
    <source>
        <dbReference type="EMBL" id="KAF7493457.1"/>
    </source>
</evidence>
<dbReference type="SUPFAM" id="SSF50729">
    <property type="entry name" value="PH domain-like"/>
    <property type="match status" value="1"/>
</dbReference>
<feature type="region of interest" description="Disordered" evidence="1">
    <location>
        <begin position="1"/>
        <end position="39"/>
    </location>
</feature>
<feature type="domain" description="IRS-type PTB" evidence="2">
    <location>
        <begin position="29"/>
        <end position="133"/>
    </location>
</feature>
<dbReference type="SMART" id="SM01244">
    <property type="entry name" value="IRS"/>
    <property type="match status" value="1"/>
</dbReference>
<feature type="region of interest" description="Disordered" evidence="1">
    <location>
        <begin position="131"/>
        <end position="171"/>
    </location>
</feature>
<dbReference type="GO" id="GO:0005104">
    <property type="term" value="F:fibroblast growth factor receptor binding"/>
    <property type="evidence" value="ECO:0007669"/>
    <property type="project" value="TreeGrafter"/>
</dbReference>
<dbReference type="SMART" id="SM00310">
    <property type="entry name" value="PTBI"/>
    <property type="match status" value="1"/>
</dbReference>
<reference evidence="5" key="1">
    <citation type="journal article" date="2020" name="PLoS Negl. Trop. Dis.">
        <title>High-quality nuclear genome for Sarcoptes scabiei-A critical resource for a neglected parasite.</title>
        <authorList>
            <person name="Korhonen P.K."/>
            <person name="Gasser R.B."/>
            <person name="Ma G."/>
            <person name="Wang T."/>
            <person name="Stroehlein A.J."/>
            <person name="Young N.D."/>
            <person name="Ang C.S."/>
            <person name="Fernando D.D."/>
            <person name="Lu H.C."/>
            <person name="Taylor S."/>
            <person name="Reynolds S.L."/>
            <person name="Mofiz E."/>
            <person name="Najaraj S.H."/>
            <person name="Gowda H."/>
            <person name="Madugundu A."/>
            <person name="Renuse S."/>
            <person name="Holt D."/>
            <person name="Pandey A."/>
            <person name="Papenfuss A.T."/>
            <person name="Fischer K."/>
        </authorList>
    </citation>
    <scope>NUCLEOTIDE SEQUENCE [LARGE SCALE GENOMIC DNA]</scope>
</reference>
<evidence type="ECO:0000256" key="1">
    <source>
        <dbReference type="SAM" id="MobiDB-lite"/>
    </source>
</evidence>
<dbReference type="PANTHER" id="PTHR21258:SF55">
    <property type="entry name" value="FI23523P1"/>
    <property type="match status" value="1"/>
</dbReference>
<dbReference type="Proteomes" id="UP000070412">
    <property type="component" value="Unassembled WGS sequence"/>
</dbReference>
<dbReference type="OrthoDB" id="6279276at2759"/>
<dbReference type="PANTHER" id="PTHR21258">
    <property type="entry name" value="DOCKING PROTEIN RELATED"/>
    <property type="match status" value="1"/>
</dbReference>
<dbReference type="GO" id="GO:0005068">
    <property type="term" value="F:transmembrane receptor protein tyrosine kinase adaptor activity"/>
    <property type="evidence" value="ECO:0007669"/>
    <property type="project" value="TreeGrafter"/>
</dbReference>
<accession>A0A834RB35</accession>
<dbReference type="GO" id="GO:0005737">
    <property type="term" value="C:cytoplasm"/>
    <property type="evidence" value="ECO:0007669"/>
    <property type="project" value="TreeGrafter"/>
</dbReference>
<feature type="region of interest" description="Disordered" evidence="1">
    <location>
        <begin position="436"/>
        <end position="468"/>
    </location>
</feature>
<dbReference type="GO" id="GO:0008543">
    <property type="term" value="P:fibroblast growth factor receptor signaling pathway"/>
    <property type="evidence" value="ECO:0007669"/>
    <property type="project" value="TreeGrafter"/>
</dbReference>
<feature type="compositionally biased region" description="Polar residues" evidence="1">
    <location>
        <begin position="158"/>
        <end position="171"/>
    </location>
</feature>
<dbReference type="EnsemblMetazoa" id="SSS_3324s_mrna">
    <property type="protein sequence ID" value="KAF7493457.1"/>
    <property type="gene ID" value="SSS_3324"/>
</dbReference>
<feature type="compositionally biased region" description="Polar residues" evidence="1">
    <location>
        <begin position="17"/>
        <end position="34"/>
    </location>
</feature>
<organism evidence="3">
    <name type="scientific">Sarcoptes scabiei</name>
    <name type="common">Itch mite</name>
    <name type="synonym">Acarus scabiei</name>
    <dbReference type="NCBI Taxonomy" id="52283"/>
    <lineage>
        <taxon>Eukaryota</taxon>
        <taxon>Metazoa</taxon>
        <taxon>Ecdysozoa</taxon>
        <taxon>Arthropoda</taxon>
        <taxon>Chelicerata</taxon>
        <taxon>Arachnida</taxon>
        <taxon>Acari</taxon>
        <taxon>Acariformes</taxon>
        <taxon>Sarcoptiformes</taxon>
        <taxon>Astigmata</taxon>
        <taxon>Psoroptidia</taxon>
        <taxon>Sarcoptoidea</taxon>
        <taxon>Sarcoptidae</taxon>
        <taxon>Sarcoptinae</taxon>
        <taxon>Sarcoptes</taxon>
    </lineage>
</organism>
<dbReference type="AlphaFoldDB" id="A0A834RB35"/>
<evidence type="ECO:0000259" key="2">
    <source>
        <dbReference type="PROSITE" id="PS51064"/>
    </source>
</evidence>
<dbReference type="InterPro" id="IPR011993">
    <property type="entry name" value="PH-like_dom_sf"/>
</dbReference>
<protein>
    <submittedName>
        <fullName evidence="3">Fibroblast growth factor receptor substrate 2</fullName>
    </submittedName>
</protein>
<gene>
    <name evidence="3" type="ORF">SSS_3324</name>
</gene>